<feature type="domain" description="ABC transporter" evidence="7">
    <location>
        <begin position="1"/>
        <end position="199"/>
    </location>
</feature>
<dbReference type="InterPro" id="IPR017871">
    <property type="entry name" value="ABC_transporter-like_CS"/>
</dbReference>
<keyword evidence="2" id="KW-0547">Nucleotide-binding</keyword>
<keyword evidence="4" id="KW-0067">ATP-binding</keyword>
<evidence type="ECO:0000313" key="8">
    <source>
        <dbReference type="EMBL" id="ADZ92420.1"/>
    </source>
</evidence>
<dbReference type="InterPro" id="IPR027417">
    <property type="entry name" value="P-loop_NTPase"/>
</dbReference>
<dbReference type="GO" id="GO:0017004">
    <property type="term" value="P:cytochrome complex assembly"/>
    <property type="evidence" value="ECO:0007669"/>
    <property type="project" value="UniProtKB-KW"/>
</dbReference>
<dbReference type="PATRIC" id="fig|717774.3.peg.3297"/>
<gene>
    <name evidence="8" type="ordered locus">Marme_3204</name>
</gene>
<dbReference type="STRING" id="717774.Marme_3204"/>
<dbReference type="InterPro" id="IPR003593">
    <property type="entry name" value="AAA+_ATPase"/>
</dbReference>
<dbReference type="eggNOG" id="COG4133">
    <property type="taxonomic scope" value="Bacteria"/>
</dbReference>
<dbReference type="PROSITE" id="PS00211">
    <property type="entry name" value="ABC_TRANSPORTER_1"/>
    <property type="match status" value="1"/>
</dbReference>
<sequence length="200" mass="22082">MMLLSVERLEIERDDRVLFSPITFDLLKGEIIKITGENGAGKSSILRAILGFLSISDGSIRYLGGHSKASYAEFLKEVLYIGHTTGVKDSLTVRENLTLLNGPLRDDQLIKVVNRLQLQDCLEQLCRQLSAGQKKRVALASLWLTTSSIWVLDEPIASLDSSGQSIVEGALLDHLKEGGAVIMTTHQALTIPHYKEIIVR</sequence>
<dbReference type="Gene3D" id="3.40.50.300">
    <property type="entry name" value="P-loop containing nucleotide triphosphate hydrolases"/>
    <property type="match status" value="1"/>
</dbReference>
<evidence type="ECO:0000256" key="5">
    <source>
        <dbReference type="ARBA" id="ARBA00022967"/>
    </source>
</evidence>
<evidence type="ECO:0000256" key="3">
    <source>
        <dbReference type="ARBA" id="ARBA00022748"/>
    </source>
</evidence>
<dbReference type="EMBL" id="CP002583">
    <property type="protein sequence ID" value="ADZ92420.1"/>
    <property type="molecule type" value="Genomic_DNA"/>
</dbReference>
<dbReference type="GO" id="GO:0016887">
    <property type="term" value="F:ATP hydrolysis activity"/>
    <property type="evidence" value="ECO:0007669"/>
    <property type="project" value="InterPro"/>
</dbReference>
<dbReference type="PANTHER" id="PTHR43499:SF1">
    <property type="entry name" value="ABC TRANSPORTER I FAMILY MEMBER 1"/>
    <property type="match status" value="1"/>
</dbReference>
<dbReference type="NCBIfam" id="NF010061">
    <property type="entry name" value="PRK13538.1"/>
    <property type="match status" value="1"/>
</dbReference>
<keyword evidence="5" id="KW-1278">Translocase</keyword>
<keyword evidence="3" id="KW-0201">Cytochrome c-type biogenesis</keyword>
<evidence type="ECO:0000259" key="7">
    <source>
        <dbReference type="PROSITE" id="PS50893"/>
    </source>
</evidence>
<organism evidence="8 9">
    <name type="scientific">Marinomonas mediterranea (strain ATCC 700492 / JCM 21426 / NBRC 103028 / MMB-1)</name>
    <dbReference type="NCBI Taxonomy" id="717774"/>
    <lineage>
        <taxon>Bacteria</taxon>
        <taxon>Pseudomonadati</taxon>
        <taxon>Pseudomonadota</taxon>
        <taxon>Gammaproteobacteria</taxon>
        <taxon>Oceanospirillales</taxon>
        <taxon>Oceanospirillaceae</taxon>
        <taxon>Marinomonas</taxon>
    </lineage>
</organism>
<dbReference type="RefSeq" id="WP_013662322.1">
    <property type="nucleotide sequence ID" value="NC_015276.1"/>
</dbReference>
<dbReference type="GO" id="GO:0005524">
    <property type="term" value="F:ATP binding"/>
    <property type="evidence" value="ECO:0007669"/>
    <property type="project" value="UniProtKB-KW"/>
</dbReference>
<name>F2K3I1_MARM1</name>
<evidence type="ECO:0000256" key="6">
    <source>
        <dbReference type="ARBA" id="ARBA00023136"/>
    </source>
</evidence>
<dbReference type="OrthoDB" id="9800654at2"/>
<dbReference type="SUPFAM" id="SSF52540">
    <property type="entry name" value="P-loop containing nucleoside triphosphate hydrolases"/>
    <property type="match status" value="1"/>
</dbReference>
<dbReference type="SMART" id="SM00382">
    <property type="entry name" value="AAA"/>
    <property type="match status" value="1"/>
</dbReference>
<evidence type="ECO:0000256" key="4">
    <source>
        <dbReference type="ARBA" id="ARBA00022840"/>
    </source>
</evidence>
<dbReference type="Pfam" id="PF00005">
    <property type="entry name" value="ABC_tran"/>
    <property type="match status" value="1"/>
</dbReference>
<evidence type="ECO:0000256" key="2">
    <source>
        <dbReference type="ARBA" id="ARBA00022741"/>
    </source>
</evidence>
<keyword evidence="1" id="KW-0813">Transport</keyword>
<dbReference type="AlphaFoldDB" id="F2K3I1"/>
<dbReference type="HOGENOM" id="CLU_000604_1_2_6"/>
<dbReference type="NCBIfam" id="TIGR01189">
    <property type="entry name" value="ccmA"/>
    <property type="match status" value="1"/>
</dbReference>
<evidence type="ECO:0000313" key="9">
    <source>
        <dbReference type="Proteomes" id="UP000001062"/>
    </source>
</evidence>
<keyword evidence="9" id="KW-1185">Reference proteome</keyword>
<keyword evidence="6" id="KW-0472">Membrane</keyword>
<dbReference type="PROSITE" id="PS50893">
    <property type="entry name" value="ABC_TRANSPORTER_2"/>
    <property type="match status" value="1"/>
</dbReference>
<dbReference type="InterPro" id="IPR003439">
    <property type="entry name" value="ABC_transporter-like_ATP-bd"/>
</dbReference>
<dbReference type="GO" id="GO:0022857">
    <property type="term" value="F:transmembrane transporter activity"/>
    <property type="evidence" value="ECO:0007669"/>
    <property type="project" value="InterPro"/>
</dbReference>
<accession>F2K3I1</accession>
<protein>
    <submittedName>
        <fullName evidence="8">Heme exporter protein CcmA</fullName>
    </submittedName>
</protein>
<reference evidence="8 9" key="1">
    <citation type="journal article" date="2012" name="Stand. Genomic Sci.">
        <title>Complete genome sequence of the melanogenic marine bacterium Marinomonas mediterranea type strain (MMB-1(T)).</title>
        <authorList>
            <person name="Lucas-Elio P."/>
            <person name="Goodwin L."/>
            <person name="Woyke T."/>
            <person name="Pitluck S."/>
            <person name="Nolan M."/>
            <person name="Kyrpides N.C."/>
            <person name="Detter J.C."/>
            <person name="Copeland A."/>
            <person name="Teshima H."/>
            <person name="Bruce D."/>
            <person name="Detter C."/>
            <person name="Tapia R."/>
            <person name="Han S."/>
            <person name="Land M.L."/>
            <person name="Ivanova N."/>
            <person name="Mikhailova N."/>
            <person name="Johnston A.W."/>
            <person name="Sanchez-Amat A."/>
        </authorList>
    </citation>
    <scope>NUCLEOTIDE SEQUENCE [LARGE SCALE GENOMIC DNA]</scope>
    <source>
        <strain evidence="9">ATCC 700492 / JCM 21426 / NBRC 103028 / MMB-1</strain>
    </source>
</reference>
<dbReference type="KEGG" id="mme:Marme_3204"/>
<dbReference type="PANTHER" id="PTHR43499">
    <property type="entry name" value="ABC TRANSPORTER I FAMILY MEMBER 1"/>
    <property type="match status" value="1"/>
</dbReference>
<dbReference type="InterPro" id="IPR005895">
    <property type="entry name" value="ABC_transptr_haem_export_CcmA"/>
</dbReference>
<evidence type="ECO:0000256" key="1">
    <source>
        <dbReference type="ARBA" id="ARBA00022448"/>
    </source>
</evidence>
<proteinExistence type="predicted"/>
<dbReference type="Proteomes" id="UP000001062">
    <property type="component" value="Chromosome"/>
</dbReference>